<evidence type="ECO:0000313" key="1">
    <source>
        <dbReference type="EMBL" id="KKI49999.1"/>
    </source>
</evidence>
<dbReference type="EMBL" id="LAYJ01000115">
    <property type="protein sequence ID" value="KKI49999.1"/>
    <property type="molecule type" value="Genomic_DNA"/>
</dbReference>
<dbReference type="Proteomes" id="UP000034076">
    <property type="component" value="Unassembled WGS sequence"/>
</dbReference>
<gene>
    <name evidence="1" type="ORF">CHK_2615</name>
</gene>
<reference evidence="1 2" key="1">
    <citation type="submission" date="2015-04" db="EMBL/GenBank/DDBJ databases">
        <title>Draft genome sequence of bacteremic isolate Catabacter hongkongensis type strain HKU16T.</title>
        <authorList>
            <person name="Lau S.K."/>
            <person name="Teng J.L."/>
            <person name="Huang Y."/>
            <person name="Curreem S.O."/>
            <person name="Tsui S.K."/>
            <person name="Woo P.C."/>
        </authorList>
    </citation>
    <scope>NUCLEOTIDE SEQUENCE [LARGE SCALE GENOMIC DNA]</scope>
    <source>
        <strain evidence="1 2">HKU16</strain>
    </source>
</reference>
<dbReference type="AlphaFoldDB" id="A0A0M2NBZ6"/>
<dbReference type="STRING" id="270498.CHK_2615"/>
<organism evidence="1 2">
    <name type="scientific">Christensenella hongkongensis</name>
    <dbReference type="NCBI Taxonomy" id="270498"/>
    <lineage>
        <taxon>Bacteria</taxon>
        <taxon>Bacillati</taxon>
        <taxon>Bacillota</taxon>
        <taxon>Clostridia</taxon>
        <taxon>Christensenellales</taxon>
        <taxon>Christensenellaceae</taxon>
        <taxon>Christensenella</taxon>
    </lineage>
</organism>
<evidence type="ECO:0000313" key="2">
    <source>
        <dbReference type="Proteomes" id="UP000034076"/>
    </source>
</evidence>
<keyword evidence="2" id="KW-1185">Reference proteome</keyword>
<proteinExistence type="predicted"/>
<protein>
    <submittedName>
        <fullName evidence="1">Uncharacterized protein</fullName>
    </submittedName>
</protein>
<comment type="caution">
    <text evidence="1">The sequence shown here is derived from an EMBL/GenBank/DDBJ whole genome shotgun (WGS) entry which is preliminary data.</text>
</comment>
<sequence>MNVNGYAMKGVKTFNTPDGGGYNASIYYEGKRICEVHEAGMGAPPYVEWFISKNFDQCCATRDFHDPVLNEWFISDLYEFCEDERQFKKDIKKYPDACYVKVEDKSSLPKGYTFFQGKNYSDEALKKEIYKEIPKEQVESIRIYRTLNDFKIEYPDFVMLSERVTKFYEDCLSEAGIANCIKKVELSAIHESLLDPELRKGLLENIRENIELLSKTKNFRLIMNGEEAVRLFVQYERNLERVFRQHESNEQVQDGLAVQLDEPSQANDEKEL</sequence>
<name>A0A0M2NBZ6_9FIRM</name>
<accession>A0A0M2NBZ6</accession>